<gene>
    <name evidence="1" type="ORF">TK06_08790</name>
</gene>
<name>A0A159ZU42_PSEFL</name>
<dbReference type="EMBL" id="CP015225">
    <property type="protein sequence ID" value="AMZ71196.1"/>
    <property type="molecule type" value="Genomic_DNA"/>
</dbReference>
<evidence type="ECO:0008006" key="2">
    <source>
        <dbReference type="Google" id="ProtNLM"/>
    </source>
</evidence>
<protein>
    <recommendedName>
        <fullName evidence="2">HNH nuclease domain-containing protein</fullName>
    </recommendedName>
</protein>
<evidence type="ECO:0000313" key="1">
    <source>
        <dbReference type="EMBL" id="AMZ71196.1"/>
    </source>
</evidence>
<organism evidence="1">
    <name type="scientific">Pseudomonas fluorescens</name>
    <dbReference type="NCBI Taxonomy" id="294"/>
    <lineage>
        <taxon>Bacteria</taxon>
        <taxon>Pseudomonadati</taxon>
        <taxon>Pseudomonadota</taxon>
        <taxon>Gammaproteobacteria</taxon>
        <taxon>Pseudomonadales</taxon>
        <taxon>Pseudomonadaceae</taxon>
        <taxon>Pseudomonas</taxon>
    </lineage>
</organism>
<reference evidence="1" key="1">
    <citation type="journal article" date="2018" name="Nature">
        <title>Mutant phenotypes for thousands of bacterial genes of unknown function.</title>
        <authorList>
            <person name="Price M.N."/>
            <person name="Wetmore K.M."/>
            <person name="Waters R.J."/>
            <person name="Callaghan M."/>
            <person name="Ray J."/>
            <person name="Liu H."/>
            <person name="Kuehl J.V."/>
            <person name="Melnyk R.A."/>
            <person name="Lamson J.S."/>
            <person name="Suh Y."/>
            <person name="Carlson H.K."/>
            <person name="Esquivel Z."/>
            <person name="Sadeeshkumar H."/>
            <person name="Chakraborty R."/>
            <person name="Zane G.M."/>
            <person name="Rubin B.E."/>
            <person name="Wall J.D."/>
            <person name="Visel A."/>
            <person name="Bristow J."/>
            <person name="Blow M.J."/>
            <person name="Arkin A.P."/>
            <person name="Deutschbauer A.M."/>
        </authorList>
    </citation>
    <scope>NUCLEOTIDE SEQUENCE [LARGE SCALE GENOMIC DNA]</scope>
    <source>
        <strain evidence="1">FW300-N2E2</strain>
    </source>
</reference>
<dbReference type="Gene3D" id="1.10.30.50">
    <property type="match status" value="1"/>
</dbReference>
<proteinExistence type="predicted"/>
<accession>A0A159ZU42</accession>
<dbReference type="AlphaFoldDB" id="A0A159ZU42"/>
<dbReference type="RefSeq" id="WP_063321759.1">
    <property type="nucleotide sequence ID" value="NZ_CP015225.1"/>
</dbReference>
<dbReference type="Proteomes" id="UP000076083">
    <property type="component" value="Chromosome"/>
</dbReference>
<sequence length="325" mass="37930">MLINISDVWKTAYASHNRYLEKCINEGIKSLKKTSIEKPATQFLNFLRIQLTAKSPSGLQSSIRYYEKLKRKISRHERSVLDSFLRKTFDYKKFTSKRVHCWSAYKLCKSSTYKICPYCHHAYMLTTKEAEKGIRPDLDHYYPQHRYPYLALALHNLIPSCSICNSRLKGAEDTGDHSYLHPLFDSESLHFRCEKPGSTIVDIVSDFENIKDQLKVRITYDPTCAKSVNTLRMFQLHERYDLFSQQGADFVGSKTSIDGLDELLQAHAIGPLQEGAFLALPPSKEKEMRQLRFDRERYKHYLHGKMFADLYDQFDRTSLLSRPYP</sequence>